<proteinExistence type="predicted"/>
<dbReference type="InterPro" id="IPR036188">
    <property type="entry name" value="FAD/NAD-bd_sf"/>
</dbReference>
<name>A0A7G9W507_ALKCA</name>
<dbReference type="AlphaFoldDB" id="A0A7G9W507"/>
<evidence type="ECO:0000313" key="2">
    <source>
        <dbReference type="Proteomes" id="UP000516160"/>
    </source>
</evidence>
<dbReference type="Proteomes" id="UP000516160">
    <property type="component" value="Chromosome"/>
</dbReference>
<reference evidence="1 2" key="1">
    <citation type="submission" date="2020-07" db="EMBL/GenBank/DDBJ databases">
        <title>Alkalicella. sp. LB2 genome.</title>
        <authorList>
            <person name="Postec A."/>
            <person name="Quemeneur M."/>
        </authorList>
    </citation>
    <scope>NUCLEOTIDE SEQUENCE [LARGE SCALE GENOMIC DNA]</scope>
    <source>
        <strain evidence="1 2">LB2</strain>
    </source>
</reference>
<sequence>MKKRVAIMGAGVAGLSCAFNLEKYGIYPDIYEIQDQIAGRGFDHTLGWMNIMYRPIRDPLKFLNNKYGYNIKPMAEIKRLVMISPRNSVTIDGKLGYIHLSGPDRRSIYQQVYPLIKRSNFKFSEVANFRELAQDYDHVVMANGYTELTELCGQWNTDVAGFVRGATVYGDFDPETIYMWFNTDFAQHAYAYFVPWSDRKGSLTLNMLETTVHGGAICWNRFIDYLDWKIEIGDIWETVHNLGHVDKYFYDNIIFTGAAAGCLDPLFAFGNVASFVSGGAAAMHLAGKGDYLNETKFFRERNKKLRTVRRYVDKFTNDDFDKLVDFLKTPAFRTMATKTNVNFVNIISKFVKTLVDPEKSDRILYPGTKEVLQDEK</sequence>
<dbReference type="Gene3D" id="3.50.50.60">
    <property type="entry name" value="FAD/NAD(P)-binding domain"/>
    <property type="match status" value="2"/>
</dbReference>
<gene>
    <name evidence="1" type="ORF">HYG86_02835</name>
</gene>
<organism evidence="1 2">
    <name type="scientific">Alkalicella caledoniensis</name>
    <dbReference type="NCBI Taxonomy" id="2731377"/>
    <lineage>
        <taxon>Bacteria</taxon>
        <taxon>Bacillati</taxon>
        <taxon>Bacillota</taxon>
        <taxon>Clostridia</taxon>
        <taxon>Eubacteriales</taxon>
        <taxon>Proteinivoracaceae</taxon>
        <taxon>Alkalicella</taxon>
    </lineage>
</organism>
<dbReference type="SUPFAM" id="SSF51905">
    <property type="entry name" value="FAD/NAD(P)-binding domain"/>
    <property type="match status" value="1"/>
</dbReference>
<protein>
    <submittedName>
        <fullName evidence="1">NAD(P)-binding protein</fullName>
    </submittedName>
</protein>
<dbReference type="PRINTS" id="PR00419">
    <property type="entry name" value="ADXRDTASE"/>
</dbReference>
<keyword evidence="2" id="KW-1185">Reference proteome</keyword>
<dbReference type="RefSeq" id="WP_213167434.1">
    <property type="nucleotide sequence ID" value="NZ_CP058559.1"/>
</dbReference>
<dbReference type="KEGG" id="acae:HYG86_02835"/>
<accession>A0A7G9W507</accession>
<dbReference type="PROSITE" id="PS51257">
    <property type="entry name" value="PROKAR_LIPOPROTEIN"/>
    <property type="match status" value="1"/>
</dbReference>
<dbReference type="Pfam" id="PF13450">
    <property type="entry name" value="NAD_binding_8"/>
    <property type="match status" value="1"/>
</dbReference>
<dbReference type="EMBL" id="CP058559">
    <property type="protein sequence ID" value="QNO13769.1"/>
    <property type="molecule type" value="Genomic_DNA"/>
</dbReference>
<evidence type="ECO:0000313" key="1">
    <source>
        <dbReference type="EMBL" id="QNO13769.1"/>
    </source>
</evidence>